<feature type="signal peptide" evidence="1">
    <location>
        <begin position="1"/>
        <end position="27"/>
    </location>
</feature>
<sequence>MYCRGRAIPSRLYCLLFFFLFFFRIPACSIGASSTPRRWGGTYVVLSWSVPRMGNGPNSSRPHSHLGLSRPALRMGDDELLSSAIWCTKHIFHGKFNSTSYSPFTRRCVILSPNASAGSTSCPHPVNKQYSRMRDCTNFPKFGTP</sequence>
<dbReference type="Proteomes" id="UP001215598">
    <property type="component" value="Unassembled WGS sequence"/>
</dbReference>
<accession>A0AAD7IX62</accession>
<reference evidence="2" key="1">
    <citation type="submission" date="2023-03" db="EMBL/GenBank/DDBJ databases">
        <title>Massive genome expansion in bonnet fungi (Mycena s.s.) driven by repeated elements and novel gene families across ecological guilds.</title>
        <authorList>
            <consortium name="Lawrence Berkeley National Laboratory"/>
            <person name="Harder C.B."/>
            <person name="Miyauchi S."/>
            <person name="Viragh M."/>
            <person name="Kuo A."/>
            <person name="Thoen E."/>
            <person name="Andreopoulos B."/>
            <person name="Lu D."/>
            <person name="Skrede I."/>
            <person name="Drula E."/>
            <person name="Henrissat B."/>
            <person name="Morin E."/>
            <person name="Kohler A."/>
            <person name="Barry K."/>
            <person name="LaButti K."/>
            <person name="Morin E."/>
            <person name="Salamov A."/>
            <person name="Lipzen A."/>
            <person name="Mereny Z."/>
            <person name="Hegedus B."/>
            <person name="Baldrian P."/>
            <person name="Stursova M."/>
            <person name="Weitz H."/>
            <person name="Taylor A."/>
            <person name="Grigoriev I.V."/>
            <person name="Nagy L.G."/>
            <person name="Martin F."/>
            <person name="Kauserud H."/>
        </authorList>
    </citation>
    <scope>NUCLEOTIDE SEQUENCE</scope>
    <source>
        <strain evidence="2">CBHHK182m</strain>
    </source>
</reference>
<comment type="caution">
    <text evidence="2">The sequence shown here is derived from an EMBL/GenBank/DDBJ whole genome shotgun (WGS) entry which is preliminary data.</text>
</comment>
<evidence type="ECO:0008006" key="4">
    <source>
        <dbReference type="Google" id="ProtNLM"/>
    </source>
</evidence>
<dbReference type="AlphaFoldDB" id="A0AAD7IX62"/>
<keyword evidence="1" id="KW-0732">Signal</keyword>
<dbReference type="EMBL" id="JARKIB010000059">
    <property type="protein sequence ID" value="KAJ7752312.1"/>
    <property type="molecule type" value="Genomic_DNA"/>
</dbReference>
<evidence type="ECO:0000313" key="2">
    <source>
        <dbReference type="EMBL" id="KAJ7752312.1"/>
    </source>
</evidence>
<name>A0AAD7IX62_9AGAR</name>
<keyword evidence="3" id="KW-1185">Reference proteome</keyword>
<evidence type="ECO:0000313" key="3">
    <source>
        <dbReference type="Proteomes" id="UP001215598"/>
    </source>
</evidence>
<gene>
    <name evidence="2" type="ORF">B0H16DRAFT_794486</name>
</gene>
<organism evidence="2 3">
    <name type="scientific">Mycena metata</name>
    <dbReference type="NCBI Taxonomy" id="1033252"/>
    <lineage>
        <taxon>Eukaryota</taxon>
        <taxon>Fungi</taxon>
        <taxon>Dikarya</taxon>
        <taxon>Basidiomycota</taxon>
        <taxon>Agaricomycotina</taxon>
        <taxon>Agaricomycetes</taxon>
        <taxon>Agaricomycetidae</taxon>
        <taxon>Agaricales</taxon>
        <taxon>Marasmiineae</taxon>
        <taxon>Mycenaceae</taxon>
        <taxon>Mycena</taxon>
    </lineage>
</organism>
<proteinExistence type="predicted"/>
<evidence type="ECO:0000256" key="1">
    <source>
        <dbReference type="SAM" id="SignalP"/>
    </source>
</evidence>
<protein>
    <recommendedName>
        <fullName evidence="4">Secreted protein</fullName>
    </recommendedName>
</protein>
<feature type="chain" id="PRO_5041948296" description="Secreted protein" evidence="1">
    <location>
        <begin position="28"/>
        <end position="145"/>
    </location>
</feature>